<keyword evidence="7" id="KW-1185">Reference proteome</keyword>
<dbReference type="Gene3D" id="3.40.50.300">
    <property type="entry name" value="P-loop containing nucleotide triphosphate hydrolases"/>
    <property type="match status" value="1"/>
</dbReference>
<sequence>MTAIHDGSLNETSRGMRTAIAFLGRRNAGKSSLINALVGYDLAIVSDVAGTTTDPVNKAVEINPLGPCLVIDTAGIDDEGELGQKRIKKTREVIRDSDVGLIIVGDGCWTNFEEDMLKALEEKNKPVIIVLNKSDLFDYGQLQASLRAQGREVLLTTATSSLGLNELKDKIRQLKQVSKIDEPSIVGDIINPGDLVVLVVPIDLGAPKGRLILPQVQTIRDILDNDAAALVVKERELADTLNRLREKPALVITDSQVVLKVSGDVPDDVPLTTFSTVFTRFKGDLRTMVEGVRQIDRLKHGDRVLIAEACTHHALADDIGRVKIPRWLRQYTGKDLVFETAAGPGFNQDIGRYHMIIQCGGCTITRTAYQNRIETARRQGVPITNYGIAISYVQGVLNRIIKPFPELKDLG</sequence>
<keyword evidence="2" id="KW-0342">GTP-binding</keyword>
<dbReference type="GO" id="GO:0030488">
    <property type="term" value="P:tRNA methylation"/>
    <property type="evidence" value="ECO:0007669"/>
    <property type="project" value="TreeGrafter"/>
</dbReference>
<evidence type="ECO:0000313" key="6">
    <source>
        <dbReference type="EMBL" id="CFX14143.1"/>
    </source>
</evidence>
<dbReference type="GO" id="GO:0005737">
    <property type="term" value="C:cytoplasm"/>
    <property type="evidence" value="ECO:0007669"/>
    <property type="project" value="TreeGrafter"/>
</dbReference>
<dbReference type="Pfam" id="PF18128">
    <property type="entry name" value="HydF_dimer"/>
    <property type="match status" value="1"/>
</dbReference>
<dbReference type="OrthoDB" id="9811338at2"/>
<feature type="domain" description="G" evidence="3">
    <location>
        <begin position="20"/>
        <end position="133"/>
    </location>
</feature>
<dbReference type="InterPro" id="IPR005225">
    <property type="entry name" value="Small_GTP-bd"/>
</dbReference>
<dbReference type="SUPFAM" id="SSF52540">
    <property type="entry name" value="P-loop containing nucleoside triphosphate hydrolases"/>
    <property type="match status" value="1"/>
</dbReference>
<feature type="domain" description="Hydrogen maturase F tetramerization" evidence="5">
    <location>
        <begin position="287"/>
        <end position="403"/>
    </location>
</feature>
<dbReference type="STRING" id="690567.588"/>
<feature type="domain" description="Hydrogen maturase F dimerization" evidence="4">
    <location>
        <begin position="185"/>
        <end position="283"/>
    </location>
</feature>
<dbReference type="InterPro" id="IPR040644">
    <property type="entry name" value="HydF_tetramer"/>
</dbReference>
<accession>A0A0E4GAJ4</accession>
<dbReference type="Gene3D" id="3.40.50.11410">
    <property type="match status" value="1"/>
</dbReference>
<reference evidence="6 7" key="1">
    <citation type="submission" date="2015-03" db="EMBL/GenBank/DDBJ databases">
        <authorList>
            <person name="Murphy D."/>
        </authorList>
    </citation>
    <scope>NUCLEOTIDE SEQUENCE [LARGE SCALE GENOMIC DNA]</scope>
    <source>
        <strain evidence="6 7">OL-4</strain>
    </source>
</reference>
<dbReference type="Gene3D" id="3.40.50.11420">
    <property type="match status" value="1"/>
</dbReference>
<dbReference type="CDD" id="cd00880">
    <property type="entry name" value="Era_like"/>
    <property type="match status" value="1"/>
</dbReference>
<protein>
    <submittedName>
        <fullName evidence="6">[FeFe]-hydrogenase H-cluster maturation GTPase HydF</fullName>
    </submittedName>
</protein>
<dbReference type="InterPro" id="IPR006073">
    <property type="entry name" value="GTP-bd"/>
</dbReference>
<dbReference type="InterPro" id="IPR023873">
    <property type="entry name" value="FeFe-hyd_GTPase_HydF"/>
</dbReference>
<name>A0A0E4GAJ4_9FIRM</name>
<dbReference type="NCBIfam" id="TIGR03918">
    <property type="entry name" value="GTP_HydF"/>
    <property type="match status" value="1"/>
</dbReference>
<evidence type="ECO:0000259" key="5">
    <source>
        <dbReference type="Pfam" id="PF18133"/>
    </source>
</evidence>
<dbReference type="EMBL" id="CGIH01000008">
    <property type="protein sequence ID" value="CFX14143.1"/>
    <property type="molecule type" value="Genomic_DNA"/>
</dbReference>
<dbReference type="PANTHER" id="PTHR42714:SF6">
    <property type="entry name" value="TRANSLATION INITIATION FACTOR IF-2"/>
    <property type="match status" value="1"/>
</dbReference>
<evidence type="ECO:0000313" key="7">
    <source>
        <dbReference type="Proteomes" id="UP000045545"/>
    </source>
</evidence>
<dbReference type="PANTHER" id="PTHR42714">
    <property type="entry name" value="TRNA MODIFICATION GTPASE GTPBP3"/>
    <property type="match status" value="1"/>
</dbReference>
<dbReference type="AlphaFoldDB" id="A0A0E4GAJ4"/>
<dbReference type="InterPro" id="IPR027417">
    <property type="entry name" value="P-loop_NTPase"/>
</dbReference>
<keyword evidence="1" id="KW-0547">Nucleotide-binding</keyword>
<dbReference type="NCBIfam" id="TIGR00231">
    <property type="entry name" value="small_GTP"/>
    <property type="match status" value="1"/>
</dbReference>
<dbReference type="GO" id="GO:0002098">
    <property type="term" value="P:tRNA wobble uridine modification"/>
    <property type="evidence" value="ECO:0007669"/>
    <property type="project" value="TreeGrafter"/>
</dbReference>
<proteinExistence type="predicted"/>
<dbReference type="Pfam" id="PF18133">
    <property type="entry name" value="HydF_tetramer"/>
    <property type="match status" value="1"/>
</dbReference>
<organism evidence="6 7">
    <name type="scientific">Syntrophomonas zehnderi OL-4</name>
    <dbReference type="NCBI Taxonomy" id="690567"/>
    <lineage>
        <taxon>Bacteria</taxon>
        <taxon>Bacillati</taxon>
        <taxon>Bacillota</taxon>
        <taxon>Clostridia</taxon>
        <taxon>Eubacteriales</taxon>
        <taxon>Syntrophomonadaceae</taxon>
        <taxon>Syntrophomonas</taxon>
    </lineage>
</organism>
<evidence type="ECO:0000256" key="1">
    <source>
        <dbReference type="ARBA" id="ARBA00022741"/>
    </source>
</evidence>
<evidence type="ECO:0000259" key="3">
    <source>
        <dbReference type="Pfam" id="PF01926"/>
    </source>
</evidence>
<evidence type="ECO:0000256" key="2">
    <source>
        <dbReference type="ARBA" id="ARBA00023134"/>
    </source>
</evidence>
<dbReference type="InterPro" id="IPR041606">
    <property type="entry name" value="HydF_dimer"/>
</dbReference>
<gene>
    <name evidence="6" type="ORF">588</name>
</gene>
<evidence type="ECO:0000259" key="4">
    <source>
        <dbReference type="Pfam" id="PF18128"/>
    </source>
</evidence>
<dbReference type="GO" id="GO:0005525">
    <property type="term" value="F:GTP binding"/>
    <property type="evidence" value="ECO:0007669"/>
    <property type="project" value="UniProtKB-KW"/>
</dbReference>
<dbReference type="RefSeq" id="WP_046495623.1">
    <property type="nucleotide sequence ID" value="NZ_CGIH01000008.1"/>
</dbReference>
<dbReference type="Proteomes" id="UP000045545">
    <property type="component" value="Unassembled WGS sequence"/>
</dbReference>
<dbReference type="Pfam" id="PF01926">
    <property type="entry name" value="MMR_HSR1"/>
    <property type="match status" value="1"/>
</dbReference>